<keyword evidence="3" id="KW-1185">Reference proteome</keyword>
<evidence type="ECO:0008006" key="4">
    <source>
        <dbReference type="Google" id="ProtNLM"/>
    </source>
</evidence>
<organism evidence="2 3">
    <name type="scientific">Paenibacillus aurantiacus</name>
    <dbReference type="NCBI Taxonomy" id="1936118"/>
    <lineage>
        <taxon>Bacteria</taxon>
        <taxon>Bacillati</taxon>
        <taxon>Bacillota</taxon>
        <taxon>Bacilli</taxon>
        <taxon>Bacillales</taxon>
        <taxon>Paenibacillaceae</taxon>
        <taxon>Paenibacillus</taxon>
    </lineage>
</organism>
<comment type="caution">
    <text evidence="2">The sequence shown here is derived from an EMBL/GenBank/DDBJ whole genome shotgun (WGS) entry which is preliminary data.</text>
</comment>
<name>A0ABV5KTJ2_9BACL</name>
<dbReference type="Proteomes" id="UP001589747">
    <property type="component" value="Unassembled WGS sequence"/>
</dbReference>
<evidence type="ECO:0000313" key="2">
    <source>
        <dbReference type="EMBL" id="MFB9327896.1"/>
    </source>
</evidence>
<keyword evidence="1" id="KW-0472">Membrane</keyword>
<gene>
    <name evidence="2" type="ORF">ACFFSY_18365</name>
</gene>
<evidence type="ECO:0000313" key="3">
    <source>
        <dbReference type="Proteomes" id="UP001589747"/>
    </source>
</evidence>
<accession>A0ABV5KTJ2</accession>
<dbReference type="RefSeq" id="WP_377496680.1">
    <property type="nucleotide sequence ID" value="NZ_JBHMDO010000031.1"/>
</dbReference>
<feature type="transmembrane region" description="Helical" evidence="1">
    <location>
        <begin position="46"/>
        <end position="65"/>
    </location>
</feature>
<keyword evidence="1" id="KW-0812">Transmembrane</keyword>
<keyword evidence="1" id="KW-1133">Transmembrane helix</keyword>
<reference evidence="2 3" key="1">
    <citation type="submission" date="2024-09" db="EMBL/GenBank/DDBJ databases">
        <authorList>
            <person name="Sun Q."/>
            <person name="Mori K."/>
        </authorList>
    </citation>
    <scope>NUCLEOTIDE SEQUENCE [LARGE SCALE GENOMIC DNA]</scope>
    <source>
        <strain evidence="2 3">TISTR 2452</strain>
    </source>
</reference>
<proteinExistence type="predicted"/>
<sequence length="529" mass="59030">MNDHTESNELHLSLKQIPVPVELDDRISDTIKQAARARMRRRRLRTATAACIASIIGVSVLLMALPPVATFAERIPGFRIVAGQLKQWGAFAGLNHAQQRGYEPMKPVTATQGDFAITLDNLYLFEGSLIYTASVTSDEIQAWEDAGKLNEPGKPLIQIRSKDFGLKAGRGSERTERDEETGKVYRVIQEQLNLGQDEVDAFLASNPSRLTFEIGQGEYGRTEPTVKSILELAVPFKARDVLKEKAAAVHAGLGLERADSDIAASTLQSFTIDPMRMTAVVDTAVKQQAGRPYFLTSGLDIESAGRVAFQSQTRSYEEELPYLTDENGNRYPVNEINEGWDGKDDLIFVPSVYFDDFKELTLHVQKVWVSGPIAGSIEVSMKGPFPQTIDYRGEPLKILGARYEEGCLVLKLERDRKQLPFYVDEPGIEPGISGGTLLMASDYWKDFQRSEADRKPDRPEYKFYVPLTNVSFGHLGFFRPNLTEAPSDDESAYEIRVPAPEQSSYKLDIVRFDDPVDVDISIPIKLSSH</sequence>
<evidence type="ECO:0000256" key="1">
    <source>
        <dbReference type="SAM" id="Phobius"/>
    </source>
</evidence>
<dbReference type="EMBL" id="JBHMDO010000031">
    <property type="protein sequence ID" value="MFB9327896.1"/>
    <property type="molecule type" value="Genomic_DNA"/>
</dbReference>
<protein>
    <recommendedName>
        <fullName evidence="4">DUF4179 domain-containing protein</fullName>
    </recommendedName>
</protein>